<dbReference type="CDD" id="cd07067">
    <property type="entry name" value="HP_PGM_like"/>
    <property type="match status" value="1"/>
</dbReference>
<accession>F7NJ57</accession>
<dbReference type="Gene3D" id="3.40.50.1240">
    <property type="entry name" value="Phosphoglycerate mutase-like"/>
    <property type="match status" value="1"/>
</dbReference>
<dbReference type="AlphaFoldDB" id="F7NJ57"/>
<dbReference type="InterPro" id="IPR050275">
    <property type="entry name" value="PGM_Phosphatase"/>
</dbReference>
<evidence type="ECO:0000313" key="3">
    <source>
        <dbReference type="Proteomes" id="UP000003240"/>
    </source>
</evidence>
<dbReference type="InterPro" id="IPR013078">
    <property type="entry name" value="His_Pase_superF_clade-1"/>
</dbReference>
<organism evidence="2 3">
    <name type="scientific">Acetonema longum DSM 6540</name>
    <dbReference type="NCBI Taxonomy" id="1009370"/>
    <lineage>
        <taxon>Bacteria</taxon>
        <taxon>Bacillati</taxon>
        <taxon>Bacillota</taxon>
        <taxon>Negativicutes</taxon>
        <taxon>Acetonemataceae</taxon>
        <taxon>Acetonema</taxon>
    </lineage>
</organism>
<dbReference type="GO" id="GO:0005737">
    <property type="term" value="C:cytoplasm"/>
    <property type="evidence" value="ECO:0007669"/>
    <property type="project" value="TreeGrafter"/>
</dbReference>
<dbReference type="InterPro" id="IPR029033">
    <property type="entry name" value="His_PPase_superfam"/>
</dbReference>
<gene>
    <name evidence="2" type="ORF">ALO_10564</name>
</gene>
<dbReference type="Proteomes" id="UP000003240">
    <property type="component" value="Unassembled WGS sequence"/>
</dbReference>
<dbReference type="PANTHER" id="PTHR48100:SF1">
    <property type="entry name" value="HISTIDINE PHOSPHATASE FAMILY PROTEIN-RELATED"/>
    <property type="match status" value="1"/>
</dbReference>
<dbReference type="PANTHER" id="PTHR48100">
    <property type="entry name" value="BROAD-SPECIFICITY PHOSPHATASE YOR283W-RELATED"/>
    <property type="match status" value="1"/>
</dbReference>
<sequence>MQAIVLIRHAAAEHHINGLTGGWTDSALTEQGCRQAALLAERLHQELNLRPISLYTSDLRRARETAAILGSVCGIEPLATPDLRELNNGLAAGKTEAQAQKLALARTKSFLDWQHYPGAETWRQLYIRSSRFMRELAAQADRGDTLPVLVAHSGSIKTIVAWWIDVDIASLEKLHVSFDISPASITVLRRNKWQESTIERLNDTAHLYAAGMAAPFKI</sequence>
<dbReference type="GO" id="GO:0016791">
    <property type="term" value="F:phosphatase activity"/>
    <property type="evidence" value="ECO:0007669"/>
    <property type="project" value="TreeGrafter"/>
</dbReference>
<dbReference type="EMBL" id="AFGF01000083">
    <property type="protein sequence ID" value="EGO63947.1"/>
    <property type="molecule type" value="Genomic_DNA"/>
</dbReference>
<dbReference type="SUPFAM" id="SSF53254">
    <property type="entry name" value="Phosphoglycerate mutase-like"/>
    <property type="match status" value="1"/>
</dbReference>
<dbReference type="Pfam" id="PF00300">
    <property type="entry name" value="His_Phos_1"/>
    <property type="match status" value="1"/>
</dbReference>
<name>F7NJ57_9FIRM</name>
<keyword evidence="3" id="KW-1185">Reference proteome</keyword>
<reference evidence="2 3" key="1">
    <citation type="journal article" date="2011" name="EMBO J.">
        <title>Structural diversity of bacterial flagellar motors.</title>
        <authorList>
            <person name="Chen S."/>
            <person name="Beeby M."/>
            <person name="Murphy G.E."/>
            <person name="Leadbetter J.R."/>
            <person name="Hendrixson D.R."/>
            <person name="Briegel A."/>
            <person name="Li Z."/>
            <person name="Shi J."/>
            <person name="Tocheva E.I."/>
            <person name="Muller A."/>
            <person name="Dobro M.J."/>
            <person name="Jensen G.J."/>
        </authorList>
    </citation>
    <scope>NUCLEOTIDE SEQUENCE [LARGE SCALE GENOMIC DNA]</scope>
    <source>
        <strain evidence="2 3">DSM 6540</strain>
    </source>
</reference>
<evidence type="ECO:0000256" key="1">
    <source>
        <dbReference type="PIRSR" id="PIRSR613078-2"/>
    </source>
</evidence>
<proteinExistence type="predicted"/>
<comment type="caution">
    <text evidence="2">The sequence shown here is derived from an EMBL/GenBank/DDBJ whole genome shotgun (WGS) entry which is preliminary data.</text>
</comment>
<dbReference type="STRING" id="1009370.ALO_10564"/>
<dbReference type="SMART" id="SM00855">
    <property type="entry name" value="PGAM"/>
    <property type="match status" value="1"/>
</dbReference>
<feature type="binding site" evidence="1">
    <location>
        <position position="61"/>
    </location>
    <ligand>
        <name>substrate</name>
    </ligand>
</feature>
<protein>
    <submittedName>
        <fullName evidence="2">Phosphoglycerate mutase</fullName>
    </submittedName>
</protein>
<dbReference type="eggNOG" id="COG0406">
    <property type="taxonomic scope" value="Bacteria"/>
</dbReference>
<dbReference type="RefSeq" id="WP_004095288.1">
    <property type="nucleotide sequence ID" value="NZ_AFGF01000083.1"/>
</dbReference>
<evidence type="ECO:0000313" key="2">
    <source>
        <dbReference type="EMBL" id="EGO63947.1"/>
    </source>
</evidence>